<dbReference type="GO" id="GO:0004674">
    <property type="term" value="F:protein serine/threonine kinase activity"/>
    <property type="evidence" value="ECO:0007669"/>
    <property type="project" value="UniProtKB-EC"/>
</dbReference>
<dbReference type="EC" id="2.7.11.1" evidence="6"/>
<dbReference type="GO" id="GO:0005524">
    <property type="term" value="F:ATP binding"/>
    <property type="evidence" value="ECO:0007669"/>
    <property type="project" value="UniProtKB-KW"/>
</dbReference>
<evidence type="ECO:0000256" key="1">
    <source>
        <dbReference type="ARBA" id="ARBA00022679"/>
    </source>
</evidence>
<keyword evidence="3 6" id="KW-0418">Kinase</keyword>
<keyword evidence="2" id="KW-0547">Nucleotide-binding</keyword>
<dbReference type="AlphaFoldDB" id="A0A0K1ERV3"/>
<dbReference type="PANTHER" id="PTHR43289:SF6">
    <property type="entry name" value="SERINE_THREONINE-PROTEIN KINASE NEKL-3"/>
    <property type="match status" value="1"/>
</dbReference>
<dbReference type="CDD" id="cd14014">
    <property type="entry name" value="STKc_PknB_like"/>
    <property type="match status" value="1"/>
</dbReference>
<reference evidence="6 7" key="1">
    <citation type="submission" date="2015-07" db="EMBL/GenBank/DDBJ databases">
        <title>Genome analysis of myxobacterium Chondromyces crocatus Cm c5 reveals a high potential for natural compound synthesis and the genetic basis for the loss of fruiting body formation.</title>
        <authorList>
            <person name="Zaburannyi N."/>
            <person name="Bunk B."/>
            <person name="Maier J."/>
            <person name="Overmann J."/>
            <person name="Mueller R."/>
        </authorList>
    </citation>
    <scope>NUCLEOTIDE SEQUENCE [LARGE SCALE GENOMIC DNA]</scope>
    <source>
        <strain evidence="6 7">Cm c5</strain>
    </source>
</reference>
<dbReference type="InterPro" id="IPR000719">
    <property type="entry name" value="Prot_kinase_dom"/>
</dbReference>
<dbReference type="KEGG" id="ccro:CMC5_078850"/>
<evidence type="ECO:0000259" key="5">
    <source>
        <dbReference type="PROSITE" id="PS50011"/>
    </source>
</evidence>
<dbReference type="InterPro" id="IPR008271">
    <property type="entry name" value="Ser/Thr_kinase_AS"/>
</dbReference>
<dbReference type="EMBL" id="CP012159">
    <property type="protein sequence ID" value="AKT43650.1"/>
    <property type="molecule type" value="Genomic_DNA"/>
</dbReference>
<evidence type="ECO:0000256" key="2">
    <source>
        <dbReference type="ARBA" id="ARBA00022741"/>
    </source>
</evidence>
<dbReference type="Gene3D" id="1.10.510.10">
    <property type="entry name" value="Transferase(Phosphotransferase) domain 1"/>
    <property type="match status" value="1"/>
</dbReference>
<dbReference type="Proteomes" id="UP000067626">
    <property type="component" value="Chromosome"/>
</dbReference>
<keyword evidence="1 6" id="KW-0808">Transferase</keyword>
<accession>A0A0K1ERV3</accession>
<protein>
    <submittedName>
        <fullName evidence="6">Protein kinase</fullName>
        <ecNumber evidence="6">2.7.11.1</ecNumber>
    </submittedName>
</protein>
<gene>
    <name evidence="6" type="ORF">CMC5_078850</name>
</gene>
<evidence type="ECO:0000313" key="7">
    <source>
        <dbReference type="Proteomes" id="UP000067626"/>
    </source>
</evidence>
<name>A0A0K1ERV3_CHOCO</name>
<dbReference type="InterPro" id="IPR011009">
    <property type="entry name" value="Kinase-like_dom_sf"/>
</dbReference>
<dbReference type="Gene3D" id="3.30.200.20">
    <property type="entry name" value="Phosphorylase Kinase, domain 1"/>
    <property type="match status" value="1"/>
</dbReference>
<evidence type="ECO:0000256" key="3">
    <source>
        <dbReference type="ARBA" id="ARBA00022777"/>
    </source>
</evidence>
<evidence type="ECO:0000256" key="4">
    <source>
        <dbReference type="ARBA" id="ARBA00022840"/>
    </source>
</evidence>
<evidence type="ECO:0000313" key="6">
    <source>
        <dbReference type="EMBL" id="AKT43650.1"/>
    </source>
</evidence>
<keyword evidence="4" id="KW-0067">ATP-binding</keyword>
<organism evidence="6 7">
    <name type="scientific">Chondromyces crocatus</name>
    <dbReference type="NCBI Taxonomy" id="52"/>
    <lineage>
        <taxon>Bacteria</taxon>
        <taxon>Pseudomonadati</taxon>
        <taxon>Myxococcota</taxon>
        <taxon>Polyangia</taxon>
        <taxon>Polyangiales</taxon>
        <taxon>Polyangiaceae</taxon>
        <taxon>Chondromyces</taxon>
    </lineage>
</organism>
<dbReference type="PROSITE" id="PS50011">
    <property type="entry name" value="PROTEIN_KINASE_DOM"/>
    <property type="match status" value="1"/>
</dbReference>
<dbReference type="SMART" id="SM00220">
    <property type="entry name" value="S_TKc"/>
    <property type="match status" value="1"/>
</dbReference>
<dbReference type="Pfam" id="PF00069">
    <property type="entry name" value="Pkinase"/>
    <property type="match status" value="1"/>
</dbReference>
<dbReference type="SUPFAM" id="SSF56112">
    <property type="entry name" value="Protein kinase-like (PK-like)"/>
    <property type="match status" value="1"/>
</dbReference>
<dbReference type="PROSITE" id="PS00108">
    <property type="entry name" value="PROTEIN_KINASE_ST"/>
    <property type="match status" value="1"/>
</dbReference>
<feature type="domain" description="Protein kinase" evidence="5">
    <location>
        <begin position="44"/>
        <end position="322"/>
    </location>
</feature>
<sequence>MSAEDDCTLLGATAPTGSVFDSHPVHSVSDFGAELPAGYALGDYRIEHVIGQGGCGVVYAARRLDGQGTAAIKVMHAFLSSSRKAVERFVREVSVVRLIHHPGIVDIYDLGQLSDGRPYYVMEHLPGKPLSALLRARGRLPLDETLSLLQPVCAALAAAHDAGIVHRDVKASNVLVGPDQRVKLIDFGIAKLSQGPDGGSGFTTLGRHVGTLSAMAPEQILGGRVDARTDVYAVGLLLFQMLTGQHPFWSDDQVELAWRHVETPPPRPSARVRVSSAVDAVVLRCLEKSPERRFESVRAFLAALCEAAGGRAPVEAGVHDGLAAGICVEFAVELTGELPAETLGDLGRALDLAEDMLQSAGYRVVLAAGALLLAARPLREVESREENAAEAEARQLLRTLTERPDPDPRVRPRVQSHVAAALLRLSSVPELLGGPLSDLTTWPVSPAGEAFPLCPVRSP</sequence>
<proteinExistence type="predicted"/>
<dbReference type="PANTHER" id="PTHR43289">
    <property type="entry name" value="MITOGEN-ACTIVATED PROTEIN KINASE KINASE KINASE 20-RELATED"/>
    <property type="match status" value="1"/>
</dbReference>
<keyword evidence="7" id="KW-1185">Reference proteome</keyword>
<dbReference type="PATRIC" id="fig|52.7.peg.8677"/>